<evidence type="ECO:0000313" key="2">
    <source>
        <dbReference type="EMBL" id="MBB5851175.1"/>
    </source>
</evidence>
<sequence length="246" mass="27188">MPTPPESRAVLDQQKIPDGQRPQASPLNHTRNQHEPHKVTQTGPDLTDNQIPVHQNATHHSRPPGCRETDPDTSPLARRSSRIFPQPDPPIEAHPIATRTAARDHLILPIMLNAAGQPLDVGRLKRFVTPAQRRTLDIRNRGCAFPAATADHGTATQACPGQARTHQPPATSCCSAASTTAWPPRDYRSSPHPNTLRHPIGDGPLGMPTNQTHARHLATRHRARRSAPAPHACTRRCPRFRRDRRC</sequence>
<accession>A0A841AXR3</accession>
<reference evidence="2 3" key="1">
    <citation type="submission" date="2020-08" db="EMBL/GenBank/DDBJ databases">
        <title>Sequencing the genomes of 1000 actinobacteria strains.</title>
        <authorList>
            <person name="Klenk H.-P."/>
        </authorList>
    </citation>
    <scope>NUCLEOTIDE SEQUENCE [LARGE SCALE GENOMIC DNA]</scope>
    <source>
        <strain evidence="2 3">DSM 45272</strain>
    </source>
</reference>
<proteinExistence type="predicted"/>
<organism evidence="2 3">
    <name type="scientific">Amycolatopsis umgeniensis</name>
    <dbReference type="NCBI Taxonomy" id="336628"/>
    <lineage>
        <taxon>Bacteria</taxon>
        <taxon>Bacillati</taxon>
        <taxon>Actinomycetota</taxon>
        <taxon>Actinomycetes</taxon>
        <taxon>Pseudonocardiales</taxon>
        <taxon>Pseudonocardiaceae</taxon>
        <taxon>Amycolatopsis</taxon>
    </lineage>
</organism>
<gene>
    <name evidence="2" type="ORF">HDA45_001262</name>
</gene>
<dbReference type="EMBL" id="JACHMX010000001">
    <property type="protein sequence ID" value="MBB5851175.1"/>
    <property type="molecule type" value="Genomic_DNA"/>
</dbReference>
<dbReference type="Proteomes" id="UP000580861">
    <property type="component" value="Unassembled WGS sequence"/>
</dbReference>
<evidence type="ECO:0000313" key="3">
    <source>
        <dbReference type="Proteomes" id="UP000580861"/>
    </source>
</evidence>
<name>A0A841AXR3_9PSEU</name>
<dbReference type="AlphaFoldDB" id="A0A841AXR3"/>
<keyword evidence="3" id="KW-1185">Reference proteome</keyword>
<protein>
    <submittedName>
        <fullName evidence="2">Uncharacterized protein</fullName>
    </submittedName>
</protein>
<evidence type="ECO:0000256" key="1">
    <source>
        <dbReference type="SAM" id="MobiDB-lite"/>
    </source>
</evidence>
<feature type="region of interest" description="Disordered" evidence="1">
    <location>
        <begin position="1"/>
        <end position="93"/>
    </location>
</feature>
<feature type="compositionally biased region" description="Polar residues" evidence="1">
    <location>
        <begin position="39"/>
        <end position="56"/>
    </location>
</feature>
<comment type="caution">
    <text evidence="2">The sequence shown here is derived from an EMBL/GenBank/DDBJ whole genome shotgun (WGS) entry which is preliminary data.</text>
</comment>